<accession>A0A2M8KX73</accession>
<dbReference type="Proteomes" id="UP000229098">
    <property type="component" value="Unassembled WGS sequence"/>
</dbReference>
<dbReference type="CDD" id="cd11532">
    <property type="entry name" value="NTP-PPase_COG4997"/>
    <property type="match status" value="1"/>
</dbReference>
<evidence type="ECO:0000313" key="2">
    <source>
        <dbReference type="Proteomes" id="UP000229098"/>
    </source>
</evidence>
<dbReference type="InterPro" id="IPR038735">
    <property type="entry name" value="MSMEG_1276-like_NTP-PPase_dom"/>
</dbReference>
<protein>
    <recommendedName>
        <fullName evidence="3">Phosphoribosyl-ATP pyrophosphohydrolase</fullName>
    </recommendedName>
</protein>
<evidence type="ECO:0000313" key="1">
    <source>
        <dbReference type="EMBL" id="PJE64534.1"/>
    </source>
</evidence>
<dbReference type="AlphaFoldDB" id="A0A2M8KX73"/>
<name>A0A2M8KX73_9BACT</name>
<evidence type="ECO:0008006" key="3">
    <source>
        <dbReference type="Google" id="ProtNLM"/>
    </source>
</evidence>
<dbReference type="EMBL" id="PFEF01000005">
    <property type="protein sequence ID" value="PJE64534.1"/>
    <property type="molecule type" value="Genomic_DNA"/>
</dbReference>
<reference evidence="2" key="1">
    <citation type="submission" date="2017-09" db="EMBL/GenBank/DDBJ databases">
        <title>Depth-based differentiation of microbial function through sediment-hosted aquifers and enrichment of novel symbionts in the deep terrestrial subsurface.</title>
        <authorList>
            <person name="Probst A.J."/>
            <person name="Ladd B."/>
            <person name="Jarett J.K."/>
            <person name="Geller-Mcgrath D.E."/>
            <person name="Sieber C.M.K."/>
            <person name="Emerson J.B."/>
            <person name="Anantharaman K."/>
            <person name="Thomas B.C."/>
            <person name="Malmstrom R."/>
            <person name="Stieglmeier M."/>
            <person name="Klingl A."/>
            <person name="Woyke T."/>
            <person name="Ryan C.M."/>
            <person name="Banfield J.F."/>
        </authorList>
    </citation>
    <scope>NUCLEOTIDE SEQUENCE [LARGE SCALE GENOMIC DNA]</scope>
</reference>
<organism evidence="1 2">
    <name type="scientific">Candidatus Ryanbacteria bacterium CG10_big_fil_rev_8_21_14_0_10_43_42</name>
    <dbReference type="NCBI Taxonomy" id="1974864"/>
    <lineage>
        <taxon>Bacteria</taxon>
        <taxon>Candidatus Ryaniibacteriota</taxon>
    </lineage>
</organism>
<sequence>MKIFKKLIRDKMPEKFAAEGTKLKTRVLEDDTEYFEWLRRKLIEEIQEMTEEPDNAEFIKTRLAYLYEITDIMRSIKGFSQEDVNAVKNKIIEERGSFEKRLLLEP</sequence>
<gene>
    <name evidence="1" type="ORF">COU90_01690</name>
</gene>
<proteinExistence type="predicted"/>
<comment type="caution">
    <text evidence="1">The sequence shown here is derived from an EMBL/GenBank/DDBJ whole genome shotgun (WGS) entry which is preliminary data.</text>
</comment>